<reference evidence="2" key="1">
    <citation type="submission" date="2021-03" db="EMBL/GenBank/DDBJ databases">
        <title>Draft genome sequence of rust myrtle Austropuccinia psidii MF-1, a brazilian biotype.</title>
        <authorList>
            <person name="Quecine M.C."/>
            <person name="Pachon D.M.R."/>
            <person name="Bonatelli M.L."/>
            <person name="Correr F.H."/>
            <person name="Franceschini L.M."/>
            <person name="Leite T.F."/>
            <person name="Margarido G.R.A."/>
            <person name="Almeida C.A."/>
            <person name="Ferrarezi J.A."/>
            <person name="Labate C.A."/>
        </authorList>
    </citation>
    <scope>NUCLEOTIDE SEQUENCE</scope>
    <source>
        <strain evidence="2">MF-1</strain>
    </source>
</reference>
<dbReference type="AlphaFoldDB" id="A0A9Q3GYN3"/>
<sequence>MDHYYDNCTKAKKKLYAIEKVPEEAKQEGDSESDSISDAISKNSNDDKDPREEFLGEYQEEAQMEVLDIQFEAGLSQGTAKTNLCKHTQDAQKLREWHTFTQQH</sequence>
<feature type="compositionally biased region" description="Basic and acidic residues" evidence="1">
    <location>
        <begin position="44"/>
        <end position="54"/>
    </location>
</feature>
<dbReference type="Proteomes" id="UP000765509">
    <property type="component" value="Unassembled WGS sequence"/>
</dbReference>
<protein>
    <submittedName>
        <fullName evidence="2">Uncharacterized protein</fullName>
    </submittedName>
</protein>
<evidence type="ECO:0000313" key="2">
    <source>
        <dbReference type="EMBL" id="MBW0483280.1"/>
    </source>
</evidence>
<name>A0A9Q3GYN3_9BASI</name>
<organism evidence="2 3">
    <name type="scientific">Austropuccinia psidii MF-1</name>
    <dbReference type="NCBI Taxonomy" id="1389203"/>
    <lineage>
        <taxon>Eukaryota</taxon>
        <taxon>Fungi</taxon>
        <taxon>Dikarya</taxon>
        <taxon>Basidiomycota</taxon>
        <taxon>Pucciniomycotina</taxon>
        <taxon>Pucciniomycetes</taxon>
        <taxon>Pucciniales</taxon>
        <taxon>Sphaerophragmiaceae</taxon>
        <taxon>Austropuccinia</taxon>
    </lineage>
</organism>
<proteinExistence type="predicted"/>
<gene>
    <name evidence="2" type="ORF">O181_022995</name>
</gene>
<accession>A0A9Q3GYN3</accession>
<feature type="region of interest" description="Disordered" evidence="1">
    <location>
        <begin position="22"/>
        <end position="58"/>
    </location>
</feature>
<keyword evidence="3" id="KW-1185">Reference proteome</keyword>
<comment type="caution">
    <text evidence="2">The sequence shown here is derived from an EMBL/GenBank/DDBJ whole genome shotgun (WGS) entry which is preliminary data.</text>
</comment>
<evidence type="ECO:0000313" key="3">
    <source>
        <dbReference type="Proteomes" id="UP000765509"/>
    </source>
</evidence>
<dbReference type="EMBL" id="AVOT02007158">
    <property type="protein sequence ID" value="MBW0483280.1"/>
    <property type="molecule type" value="Genomic_DNA"/>
</dbReference>
<evidence type="ECO:0000256" key="1">
    <source>
        <dbReference type="SAM" id="MobiDB-lite"/>
    </source>
</evidence>